<evidence type="ECO:0000259" key="1">
    <source>
        <dbReference type="Pfam" id="PF08241"/>
    </source>
</evidence>
<dbReference type="eggNOG" id="COG2226">
    <property type="taxonomic scope" value="Bacteria"/>
</dbReference>
<accession>A0A058ZMX4</accession>
<reference evidence="2 3" key="1">
    <citation type="submission" date="2013-04" db="EMBL/GenBank/DDBJ databases">
        <title>Shimia sp. 22II-S11-Z10 Genome Sequencing.</title>
        <authorList>
            <person name="Lai Q."/>
            <person name="Li G."/>
            <person name="Shao Z."/>
        </authorList>
    </citation>
    <scope>NUCLEOTIDE SEQUENCE [LARGE SCALE GENOMIC DNA]</scope>
    <source>
        <strain evidence="3">22II-S11-Z10</strain>
    </source>
</reference>
<keyword evidence="2" id="KW-0489">Methyltransferase</keyword>
<dbReference type="SUPFAM" id="SSF53335">
    <property type="entry name" value="S-adenosyl-L-methionine-dependent methyltransferases"/>
    <property type="match status" value="1"/>
</dbReference>
<dbReference type="EMBL" id="AQQY01000005">
    <property type="protein sequence ID" value="KCV82146.1"/>
    <property type="molecule type" value="Genomic_DNA"/>
</dbReference>
<protein>
    <submittedName>
        <fullName evidence="2">Methyltransferase</fullName>
    </submittedName>
</protein>
<keyword evidence="2" id="KW-0808">Transferase</keyword>
<evidence type="ECO:0000313" key="2">
    <source>
        <dbReference type="EMBL" id="KCV82146.1"/>
    </source>
</evidence>
<dbReference type="AlphaFoldDB" id="A0A058ZMX4"/>
<evidence type="ECO:0000313" key="3">
    <source>
        <dbReference type="Proteomes" id="UP000024836"/>
    </source>
</evidence>
<name>A0A058ZMX4_9RHOB</name>
<dbReference type="GO" id="GO:0032259">
    <property type="term" value="P:methylation"/>
    <property type="evidence" value="ECO:0007669"/>
    <property type="project" value="UniProtKB-KW"/>
</dbReference>
<gene>
    <name evidence="2" type="ORF">ATO10_09883</name>
</gene>
<comment type="caution">
    <text evidence="2">The sequence shown here is derived from an EMBL/GenBank/DDBJ whole genome shotgun (WGS) entry which is preliminary data.</text>
</comment>
<organism evidence="2 3">
    <name type="scientific">Actibacterium atlanticum</name>
    <dbReference type="NCBI Taxonomy" id="1461693"/>
    <lineage>
        <taxon>Bacteria</taxon>
        <taxon>Pseudomonadati</taxon>
        <taxon>Pseudomonadota</taxon>
        <taxon>Alphaproteobacteria</taxon>
        <taxon>Rhodobacterales</taxon>
        <taxon>Roseobacteraceae</taxon>
        <taxon>Actibacterium</taxon>
    </lineage>
</organism>
<keyword evidence="3" id="KW-1185">Reference proteome</keyword>
<sequence>MKKLDWDYTNLAKAYVNRPDYSDAAIDAILAIAKPDADAPVLDLGAGAAHLTLKLAERGLNVTALEPNDDMRGQGTARTAHYPDLDWIDGMMENTGLRAGHYAMTTYGSSFSVVDRGETLDESARLLCPGGWFVALFNHRDLDDPLQAEIETLIKDATTGYAYGPRREDQTPHIDASGHFGPVHRLECPIHHDVPKQTWLDAWRSHATLQRQAGARFEEICAAIDARVAQEPGDSLRIPYVTRVWMAQRTR</sequence>
<dbReference type="OrthoDB" id="7856199at2"/>
<feature type="domain" description="Methyltransferase type 11" evidence="1">
    <location>
        <begin position="42"/>
        <end position="134"/>
    </location>
</feature>
<dbReference type="STRING" id="1461693.ATO10_09883"/>
<dbReference type="Pfam" id="PF08241">
    <property type="entry name" value="Methyltransf_11"/>
    <property type="match status" value="1"/>
</dbReference>
<dbReference type="Gene3D" id="3.40.50.150">
    <property type="entry name" value="Vaccinia Virus protein VP39"/>
    <property type="match status" value="1"/>
</dbReference>
<proteinExistence type="predicted"/>
<dbReference type="GO" id="GO:0008757">
    <property type="term" value="F:S-adenosylmethionine-dependent methyltransferase activity"/>
    <property type="evidence" value="ECO:0007669"/>
    <property type="project" value="InterPro"/>
</dbReference>
<dbReference type="InterPro" id="IPR013216">
    <property type="entry name" value="Methyltransf_11"/>
</dbReference>
<dbReference type="Proteomes" id="UP000024836">
    <property type="component" value="Unassembled WGS sequence"/>
</dbReference>
<dbReference type="CDD" id="cd02440">
    <property type="entry name" value="AdoMet_MTases"/>
    <property type="match status" value="1"/>
</dbReference>
<dbReference type="InterPro" id="IPR029063">
    <property type="entry name" value="SAM-dependent_MTases_sf"/>
</dbReference>
<dbReference type="RefSeq" id="WP_035251073.1">
    <property type="nucleotide sequence ID" value="NZ_AQQY01000005.1"/>
</dbReference>